<keyword evidence="3" id="KW-1185">Reference proteome</keyword>
<reference evidence="3" key="1">
    <citation type="journal article" date="2019" name="Int. J. Syst. Evol. Microbiol.">
        <title>The Global Catalogue of Microorganisms (GCM) 10K type strain sequencing project: providing services to taxonomists for standard genome sequencing and annotation.</title>
        <authorList>
            <consortium name="The Broad Institute Genomics Platform"/>
            <consortium name="The Broad Institute Genome Sequencing Center for Infectious Disease"/>
            <person name="Wu L."/>
            <person name="Ma J."/>
        </authorList>
    </citation>
    <scope>NUCLEOTIDE SEQUENCE [LARGE SCALE GENOMIC DNA]</scope>
    <source>
        <strain evidence="3">KCTC 23314</strain>
    </source>
</reference>
<dbReference type="RefSeq" id="WP_189685508.1">
    <property type="nucleotide sequence ID" value="NZ_BMYK01000002.1"/>
</dbReference>
<evidence type="ECO:0000259" key="1">
    <source>
        <dbReference type="Pfam" id="PF22513"/>
    </source>
</evidence>
<dbReference type="Proteomes" id="UP000626210">
    <property type="component" value="Unassembled WGS sequence"/>
</dbReference>
<dbReference type="InterPro" id="IPR053853">
    <property type="entry name" value="FitA-like_RHH"/>
</dbReference>
<proteinExistence type="predicted"/>
<organism evidence="2 3">
    <name type="scientific">Pseudorhodoferax aquiterrae</name>
    <dbReference type="NCBI Taxonomy" id="747304"/>
    <lineage>
        <taxon>Bacteria</taxon>
        <taxon>Pseudomonadati</taxon>
        <taxon>Pseudomonadota</taxon>
        <taxon>Betaproteobacteria</taxon>
        <taxon>Burkholderiales</taxon>
        <taxon>Comamonadaceae</taxon>
    </lineage>
</organism>
<comment type="caution">
    <text evidence="2">The sequence shown here is derived from an EMBL/GenBank/DDBJ whole genome shotgun (WGS) entry which is preliminary data.</text>
</comment>
<protein>
    <recommendedName>
        <fullName evidence="1">Antitoxin FitA-like ribbon-helix-helix domain-containing protein</fullName>
    </recommendedName>
</protein>
<sequence>MPNLSIKDVPDAWAEALRQRAAGNHRSLQGELMAILEAAVMGTTPAATLRTAMPTGHVQGWKTVAQIGAELDAKYPTPVTGVPLGVDIIRAERDAR</sequence>
<gene>
    <name evidence="2" type="ORF">GCM10007320_05520</name>
</gene>
<dbReference type="EMBL" id="BMYK01000002">
    <property type="protein sequence ID" value="GHC70918.1"/>
    <property type="molecule type" value="Genomic_DNA"/>
</dbReference>
<dbReference type="InterPro" id="IPR010985">
    <property type="entry name" value="Ribbon_hlx_hlx"/>
</dbReference>
<evidence type="ECO:0000313" key="2">
    <source>
        <dbReference type="EMBL" id="GHC70918.1"/>
    </source>
</evidence>
<dbReference type="Gene3D" id="1.10.1220.10">
    <property type="entry name" value="Met repressor-like"/>
    <property type="match status" value="1"/>
</dbReference>
<accession>A0ABQ3FVK6</accession>
<dbReference type="Pfam" id="PF22513">
    <property type="entry name" value="FitA-like_RHH"/>
    <property type="match status" value="1"/>
</dbReference>
<dbReference type="InterPro" id="IPR013321">
    <property type="entry name" value="Arc_rbn_hlx_hlx"/>
</dbReference>
<name>A0ABQ3FVK6_9BURK</name>
<feature type="domain" description="Antitoxin FitA-like ribbon-helix-helix" evidence="1">
    <location>
        <begin position="2"/>
        <end position="40"/>
    </location>
</feature>
<evidence type="ECO:0000313" key="3">
    <source>
        <dbReference type="Proteomes" id="UP000626210"/>
    </source>
</evidence>
<dbReference type="SUPFAM" id="SSF47598">
    <property type="entry name" value="Ribbon-helix-helix"/>
    <property type="match status" value="1"/>
</dbReference>